<proteinExistence type="inferred from homology"/>
<dbReference type="SUPFAM" id="SSF52091">
    <property type="entry name" value="SpoIIaa-like"/>
    <property type="match status" value="1"/>
</dbReference>
<dbReference type="InterPro" id="IPR002645">
    <property type="entry name" value="STAS_dom"/>
</dbReference>
<dbReference type="InterPro" id="IPR003658">
    <property type="entry name" value="Anti-sigma_ant"/>
</dbReference>
<gene>
    <name evidence="4" type="ORF">OG350_00315</name>
    <name evidence="5" type="ORF">OG350_37685</name>
</gene>
<protein>
    <recommendedName>
        <fullName evidence="2">Anti-sigma factor antagonist</fullName>
    </recommendedName>
</protein>
<reference evidence="4 6" key="1">
    <citation type="submission" date="2022-10" db="EMBL/GenBank/DDBJ databases">
        <title>The complete genomes of actinobacterial strains from the NBC collection.</title>
        <authorList>
            <person name="Joergensen T.S."/>
            <person name="Alvarez Arevalo M."/>
            <person name="Sterndorff E.B."/>
            <person name="Faurdal D."/>
            <person name="Vuksanovic O."/>
            <person name="Mourched A.-S."/>
            <person name="Charusanti P."/>
            <person name="Shaw S."/>
            <person name="Blin K."/>
            <person name="Weber T."/>
        </authorList>
    </citation>
    <scope>NUCLEOTIDE SEQUENCE [LARGE SCALE GENOMIC DNA]</scope>
    <source>
        <strain evidence="4 6">NBC_00156</strain>
    </source>
</reference>
<dbReference type="EMBL" id="CP108164">
    <property type="protein sequence ID" value="WTQ78843.1"/>
    <property type="molecule type" value="Genomic_DNA"/>
</dbReference>
<dbReference type="Gene3D" id="3.30.750.24">
    <property type="entry name" value="STAS domain"/>
    <property type="match status" value="1"/>
</dbReference>
<evidence type="ECO:0000256" key="1">
    <source>
        <dbReference type="ARBA" id="ARBA00009013"/>
    </source>
</evidence>
<dbReference type="PROSITE" id="PS50801">
    <property type="entry name" value="STAS"/>
    <property type="match status" value="1"/>
</dbReference>
<dbReference type="PANTHER" id="PTHR33495:SF2">
    <property type="entry name" value="ANTI-SIGMA FACTOR ANTAGONIST TM_1081-RELATED"/>
    <property type="match status" value="1"/>
</dbReference>
<dbReference type="CDD" id="cd07043">
    <property type="entry name" value="STAS_anti-anti-sigma_factors"/>
    <property type="match status" value="1"/>
</dbReference>
<dbReference type="RefSeq" id="WP_405444483.1">
    <property type="nucleotide sequence ID" value="NZ_CP108164.1"/>
</dbReference>
<dbReference type="Pfam" id="PF01740">
    <property type="entry name" value="STAS"/>
    <property type="match status" value="1"/>
</dbReference>
<evidence type="ECO:0000313" key="4">
    <source>
        <dbReference type="EMBL" id="WTQ78843.1"/>
    </source>
</evidence>
<evidence type="ECO:0000259" key="3">
    <source>
        <dbReference type="PROSITE" id="PS50801"/>
    </source>
</evidence>
<name>A0ABZ1KDZ8_STRAH</name>
<comment type="similarity">
    <text evidence="1 2">Belongs to the anti-sigma-factor antagonist family.</text>
</comment>
<dbReference type="PANTHER" id="PTHR33495">
    <property type="entry name" value="ANTI-SIGMA FACTOR ANTAGONIST TM_1081-RELATED-RELATED"/>
    <property type="match status" value="1"/>
</dbReference>
<dbReference type="InterPro" id="IPR036513">
    <property type="entry name" value="STAS_dom_sf"/>
</dbReference>
<feature type="domain" description="STAS" evidence="3">
    <location>
        <begin position="19"/>
        <end position="126"/>
    </location>
</feature>
<dbReference type="NCBIfam" id="TIGR00377">
    <property type="entry name" value="ant_ant_sig"/>
    <property type="match status" value="1"/>
</dbReference>
<evidence type="ECO:0000256" key="2">
    <source>
        <dbReference type="RuleBase" id="RU003749"/>
    </source>
</evidence>
<accession>A0ABZ1KDZ8</accession>
<sequence>MSEAETTRIEHAGQAGHLSVVTTSTDDGIRVLTLAGEIDHHTGDTLRQALDASGTPRPRVVADMRQVTFMDSSGINILIAAHRSLSEAGGWLRLAAAGESIRRTLGIVGVDAVIDCHETLRHALTN</sequence>
<evidence type="ECO:0000313" key="6">
    <source>
        <dbReference type="Proteomes" id="UP001622557"/>
    </source>
</evidence>
<dbReference type="Proteomes" id="UP001622557">
    <property type="component" value="Chromosome"/>
</dbReference>
<dbReference type="GeneID" id="97286303"/>
<keyword evidence="6" id="KW-1185">Reference proteome</keyword>
<dbReference type="EMBL" id="CP108164">
    <property type="protein sequence ID" value="WTQ85655.1"/>
    <property type="molecule type" value="Genomic_DNA"/>
</dbReference>
<evidence type="ECO:0000313" key="5">
    <source>
        <dbReference type="EMBL" id="WTQ85655.1"/>
    </source>
</evidence>
<organism evidence="4 6">
    <name type="scientific">Streptomyces achromogenes</name>
    <dbReference type="NCBI Taxonomy" id="67255"/>
    <lineage>
        <taxon>Bacteria</taxon>
        <taxon>Bacillati</taxon>
        <taxon>Actinomycetota</taxon>
        <taxon>Actinomycetes</taxon>
        <taxon>Kitasatosporales</taxon>
        <taxon>Streptomycetaceae</taxon>
        <taxon>Streptomyces</taxon>
    </lineage>
</organism>